<dbReference type="Proteomes" id="UP000694920">
    <property type="component" value="Unplaced"/>
</dbReference>
<dbReference type="AlphaFoldDB" id="A0AAJ7C8Z0"/>
<feature type="transmembrane region" description="Helical" evidence="7">
    <location>
        <begin position="516"/>
        <end position="534"/>
    </location>
</feature>
<dbReference type="RefSeq" id="XP_015604760.1">
    <property type="nucleotide sequence ID" value="XM_015749274.2"/>
</dbReference>
<comment type="subcellular location">
    <subcellularLocation>
        <location evidence="1">Membrane</location>
        <topology evidence="1">Multi-pass membrane protein</topology>
    </subcellularLocation>
</comment>
<keyword evidence="8" id="KW-1185">Reference proteome</keyword>
<dbReference type="PANTHER" id="PTHR12995:SF4">
    <property type="entry name" value="FI21814P1"/>
    <property type="match status" value="1"/>
</dbReference>
<reference evidence="9" key="1">
    <citation type="submission" date="2025-08" db="UniProtKB">
        <authorList>
            <consortium name="RefSeq"/>
        </authorList>
    </citation>
    <scope>IDENTIFICATION</scope>
</reference>
<dbReference type="GO" id="GO:0016020">
    <property type="term" value="C:membrane"/>
    <property type="evidence" value="ECO:0007669"/>
    <property type="project" value="UniProtKB-SubCell"/>
</dbReference>
<feature type="compositionally biased region" description="Basic and acidic residues" evidence="6">
    <location>
        <begin position="80"/>
        <end position="92"/>
    </location>
</feature>
<protein>
    <submittedName>
        <fullName evidence="9">Transmembrane protein 39A isoform X1</fullName>
    </submittedName>
</protein>
<evidence type="ECO:0000256" key="1">
    <source>
        <dbReference type="ARBA" id="ARBA00004141"/>
    </source>
</evidence>
<evidence type="ECO:0000256" key="5">
    <source>
        <dbReference type="ARBA" id="ARBA00023136"/>
    </source>
</evidence>
<feature type="transmembrane region" description="Helical" evidence="7">
    <location>
        <begin position="214"/>
        <end position="238"/>
    </location>
</feature>
<feature type="transmembrane region" description="Helical" evidence="7">
    <location>
        <begin position="297"/>
        <end position="318"/>
    </location>
</feature>
<dbReference type="GeneID" id="107272274"/>
<proteinExistence type="inferred from homology"/>
<feature type="compositionally biased region" description="Low complexity" evidence="6">
    <location>
        <begin position="93"/>
        <end position="109"/>
    </location>
</feature>
<feature type="region of interest" description="Disordered" evidence="6">
    <location>
        <begin position="72"/>
        <end position="161"/>
    </location>
</feature>
<feature type="transmembrane region" description="Helical" evidence="7">
    <location>
        <begin position="20"/>
        <end position="37"/>
    </location>
</feature>
<evidence type="ECO:0000256" key="2">
    <source>
        <dbReference type="ARBA" id="ARBA00010737"/>
    </source>
</evidence>
<dbReference type="KEGG" id="ccin:107272274"/>
<name>A0AAJ7C8Z0_CEPCN</name>
<evidence type="ECO:0000256" key="6">
    <source>
        <dbReference type="SAM" id="MobiDB-lite"/>
    </source>
</evidence>
<organism evidence="8 9">
    <name type="scientific">Cephus cinctus</name>
    <name type="common">Wheat stem sawfly</name>
    <dbReference type="NCBI Taxonomy" id="211228"/>
    <lineage>
        <taxon>Eukaryota</taxon>
        <taxon>Metazoa</taxon>
        <taxon>Ecdysozoa</taxon>
        <taxon>Arthropoda</taxon>
        <taxon>Hexapoda</taxon>
        <taxon>Insecta</taxon>
        <taxon>Pterygota</taxon>
        <taxon>Neoptera</taxon>
        <taxon>Endopterygota</taxon>
        <taxon>Hymenoptera</taxon>
        <taxon>Cephoidea</taxon>
        <taxon>Cephidae</taxon>
        <taxon>Cephus</taxon>
    </lineage>
</organism>
<keyword evidence="4 7" id="KW-1133">Transmembrane helix</keyword>
<gene>
    <name evidence="9" type="primary">LOC107272274</name>
</gene>
<dbReference type="Pfam" id="PF10271">
    <property type="entry name" value="Tmp39"/>
    <property type="match status" value="1"/>
</dbReference>
<feature type="compositionally biased region" description="Low complexity" evidence="6">
    <location>
        <begin position="124"/>
        <end position="139"/>
    </location>
</feature>
<feature type="transmembrane region" description="Helical" evidence="7">
    <location>
        <begin position="259"/>
        <end position="277"/>
    </location>
</feature>
<evidence type="ECO:0000313" key="9">
    <source>
        <dbReference type="RefSeq" id="XP_015604760.1"/>
    </source>
</evidence>
<evidence type="ECO:0000256" key="3">
    <source>
        <dbReference type="ARBA" id="ARBA00022692"/>
    </source>
</evidence>
<dbReference type="InterPro" id="IPR019397">
    <property type="entry name" value="Uncharacterised_TMEM39"/>
</dbReference>
<sequence>MQPWERAAAGENAKHQETNPFLVLLPVALGLLAMWSVNRVWWFNGGQGNTGIPSTAVSRRRRWRPLAYPRRPPTLTCLNRDLEEVGSHETSTKKVTSTDTKESTMPGGRRNPGGRGNSGARIQSGASNNSSGNGSAPSNLTTGVTEEKKSGESIGSRPLAPKHVPIPSVPVDSQLMFEALSLAVSAIAASLQLLNLYRTVWWLPQSYNEYTMNFYLVDPYLLIFIATMLARRLIYALLRRMIDTVSPARWLPAAQRIMRIFLLVIVIGVLSWCLYYMSERHNTMKVFYFCYPSISVYFLMFGVSIGPFFDISTVPLYVKEDRKTKFLLDKPLHNCSLSAPAIRAEVSSLRSDFNRRLKRALFASSGTAYVCGIAPVIFVPPHLHFNVTWVVQHIVLFWLGRLSAHFAQAYPVRYCDVLHRAALHLGKWTKVEGRNNHIPTQMWNDSILWPHGSLVKHNKELYRSEGLCTAAEPGNSSHHRFHALFSNPTMLICTLLGFQLLLVAVQLIILLRTIEWYQILSMTLLLVTNYYTLFKLARDYLVCWKVYRAEQIFQEKAQASINSAAQ</sequence>
<keyword evidence="3 7" id="KW-0812">Transmembrane</keyword>
<feature type="transmembrane region" description="Helical" evidence="7">
    <location>
        <begin position="360"/>
        <end position="379"/>
    </location>
</feature>
<evidence type="ECO:0000256" key="4">
    <source>
        <dbReference type="ARBA" id="ARBA00022989"/>
    </source>
</evidence>
<evidence type="ECO:0000313" key="8">
    <source>
        <dbReference type="Proteomes" id="UP000694920"/>
    </source>
</evidence>
<dbReference type="PANTHER" id="PTHR12995">
    <property type="entry name" value="FI21814P1"/>
    <property type="match status" value="1"/>
</dbReference>
<evidence type="ECO:0000256" key="7">
    <source>
        <dbReference type="SAM" id="Phobius"/>
    </source>
</evidence>
<comment type="similarity">
    <text evidence="2">Belongs to the TMEM39 family.</text>
</comment>
<accession>A0AAJ7C8Z0</accession>
<keyword evidence="5 7" id="KW-0472">Membrane</keyword>
<feature type="transmembrane region" description="Helical" evidence="7">
    <location>
        <begin position="489"/>
        <end position="510"/>
    </location>
</feature>